<gene>
    <name evidence="1" type="ORF">ETSY2_22285</name>
</gene>
<protein>
    <submittedName>
        <fullName evidence="1">Uncharacterized protein</fullName>
    </submittedName>
</protein>
<proteinExistence type="predicted"/>
<keyword evidence="2" id="KW-1185">Reference proteome</keyword>
<dbReference type="Proteomes" id="UP000019140">
    <property type="component" value="Unassembled WGS sequence"/>
</dbReference>
<organism evidence="1 2">
    <name type="scientific">Candidatus Entotheonella gemina</name>
    <dbReference type="NCBI Taxonomy" id="1429439"/>
    <lineage>
        <taxon>Bacteria</taxon>
        <taxon>Pseudomonadati</taxon>
        <taxon>Nitrospinota/Tectimicrobiota group</taxon>
        <taxon>Candidatus Tectimicrobiota</taxon>
        <taxon>Candidatus Entotheonellia</taxon>
        <taxon>Candidatus Entotheonellales</taxon>
        <taxon>Candidatus Entotheonellaceae</taxon>
        <taxon>Candidatus Entotheonella</taxon>
    </lineage>
</organism>
<accession>W4M5R5</accession>
<dbReference type="EMBL" id="AZHX01000931">
    <property type="protein sequence ID" value="ETX05550.1"/>
    <property type="molecule type" value="Genomic_DNA"/>
</dbReference>
<evidence type="ECO:0000313" key="1">
    <source>
        <dbReference type="EMBL" id="ETX05550.1"/>
    </source>
</evidence>
<reference evidence="1 2" key="1">
    <citation type="journal article" date="2014" name="Nature">
        <title>An environmental bacterial taxon with a large and distinct metabolic repertoire.</title>
        <authorList>
            <person name="Wilson M.C."/>
            <person name="Mori T."/>
            <person name="Ruckert C."/>
            <person name="Uria A.R."/>
            <person name="Helf M.J."/>
            <person name="Takada K."/>
            <person name="Gernert C."/>
            <person name="Steffens U.A."/>
            <person name="Heycke N."/>
            <person name="Schmitt S."/>
            <person name="Rinke C."/>
            <person name="Helfrich E.J."/>
            <person name="Brachmann A.O."/>
            <person name="Gurgui C."/>
            <person name="Wakimoto T."/>
            <person name="Kracht M."/>
            <person name="Crusemann M."/>
            <person name="Hentschel U."/>
            <person name="Abe I."/>
            <person name="Matsunaga S."/>
            <person name="Kalinowski J."/>
            <person name="Takeyama H."/>
            <person name="Piel J."/>
        </authorList>
    </citation>
    <scope>NUCLEOTIDE SEQUENCE [LARGE SCALE GENOMIC DNA]</scope>
    <source>
        <strain evidence="2">TSY2</strain>
    </source>
</reference>
<dbReference type="HOGENOM" id="CLU_2913822_0_0_7"/>
<name>W4M5R5_9BACT</name>
<evidence type="ECO:0000313" key="2">
    <source>
        <dbReference type="Proteomes" id="UP000019140"/>
    </source>
</evidence>
<comment type="caution">
    <text evidence="1">The sequence shown here is derived from an EMBL/GenBank/DDBJ whole genome shotgun (WGS) entry which is preliminary data.</text>
</comment>
<sequence length="61" mass="6605">MASDVPPAGRKALVAKIPRFVSQIAFDDVDRLFLADGLDFDLQARGEPVGIVGRLEVHEQG</sequence>
<dbReference type="AlphaFoldDB" id="W4M5R5"/>